<evidence type="ECO:0000256" key="1">
    <source>
        <dbReference type="ARBA" id="ARBA00010518"/>
    </source>
</evidence>
<evidence type="ECO:0000256" key="2">
    <source>
        <dbReference type="ARBA" id="ARBA00012920"/>
    </source>
</evidence>
<dbReference type="AlphaFoldDB" id="A4VFZ9"/>
<dbReference type="InterPro" id="IPR040919">
    <property type="entry name" value="Asparaginase_C"/>
</dbReference>
<dbReference type="EC" id="3.5.1.1" evidence="2"/>
<feature type="binding site" evidence="5">
    <location>
        <begin position="143"/>
        <end position="144"/>
    </location>
    <ligand>
        <name>substrate</name>
    </ligand>
</feature>
<dbReference type="InterPro" id="IPR037152">
    <property type="entry name" value="L-asparaginase_N_sf"/>
</dbReference>
<dbReference type="CDD" id="cd08963">
    <property type="entry name" value="L-asparaginase_I"/>
    <property type="match status" value="1"/>
</dbReference>
<dbReference type="PIRSF" id="PIRSF500176">
    <property type="entry name" value="L_ASNase"/>
    <property type="match status" value="1"/>
</dbReference>
<dbReference type="GO" id="GO:0009066">
    <property type="term" value="P:aspartate family amino acid metabolic process"/>
    <property type="evidence" value="ECO:0007669"/>
    <property type="project" value="UniProtKB-ARBA"/>
</dbReference>
<dbReference type="InterPro" id="IPR027474">
    <property type="entry name" value="L-asparaginase_N"/>
</dbReference>
<evidence type="ECO:0000256" key="8">
    <source>
        <dbReference type="SAM" id="MobiDB-lite"/>
    </source>
</evidence>
<evidence type="ECO:0000313" key="11">
    <source>
        <dbReference type="EMBL" id="ABP77900.1"/>
    </source>
</evidence>
<protein>
    <recommendedName>
        <fullName evidence="2">asparaginase</fullName>
        <ecNumber evidence="2">3.5.1.1</ecNumber>
    </recommendedName>
</protein>
<evidence type="ECO:0000256" key="6">
    <source>
        <dbReference type="PROSITE-ProRule" id="PRU10099"/>
    </source>
</evidence>
<dbReference type="InterPro" id="IPR036152">
    <property type="entry name" value="Asp/glu_Ase-like_sf"/>
</dbReference>
<evidence type="ECO:0000259" key="10">
    <source>
        <dbReference type="Pfam" id="PF17763"/>
    </source>
</evidence>
<dbReference type="KEGG" id="psa:PST_0193"/>
<dbReference type="PRINTS" id="PR00139">
    <property type="entry name" value="ASNGLNASE"/>
</dbReference>
<dbReference type="InterPro" id="IPR041725">
    <property type="entry name" value="L-asparaginase_I"/>
</dbReference>
<dbReference type="Pfam" id="PF00710">
    <property type="entry name" value="Asparaginase"/>
    <property type="match status" value="1"/>
</dbReference>
<sequence length="376" mass="39409">MPLPRRTPPRGADRDATGRSPAAPLTCDGGWPAHPPDFPTTCADQRGARVNPSIQRLLVLYTGGTIGMQQSAAGLMPASGFEARMREQQAHEAGPLPDWTFDELQPLLDSANMHPRHWQQMAERIRSAVTAGGCDAVLLLHGTDTLAYSAAALSFLLLDLPVPVLLTGAMLPAGSEGSDAWPNLFGAMRALQAGRVSGVQLYFNGALLHGARVSKLRSDAFDAFAEAPRQRLANATAERPPALLPRRPAQVMVLPLYPGVGATQVQALVASGAQALLLECYGSGTGPADDAEFVAALRQAHRQGVVLAAISQCPGGHVDFGVYAAGSALRDAGLVSGGGMTREAALGKLFALLAAGLDQAQVEHWFCRDLCGEMAG</sequence>
<dbReference type="EMBL" id="CP000304">
    <property type="protein sequence ID" value="ABP77900.1"/>
    <property type="molecule type" value="Genomic_DNA"/>
</dbReference>
<feature type="active site" description="O-isoaspartyl threonine intermediate" evidence="4">
    <location>
        <position position="65"/>
    </location>
</feature>
<evidence type="ECO:0000256" key="5">
    <source>
        <dbReference type="PIRSR" id="PIRSR001220-2"/>
    </source>
</evidence>
<dbReference type="PANTHER" id="PTHR11707">
    <property type="entry name" value="L-ASPARAGINASE"/>
    <property type="match status" value="1"/>
</dbReference>
<accession>A4VFZ9</accession>
<evidence type="ECO:0000256" key="4">
    <source>
        <dbReference type="PIRSR" id="PIRSR001220-1"/>
    </source>
</evidence>
<dbReference type="PROSITE" id="PS00917">
    <property type="entry name" value="ASN_GLN_ASE_2"/>
    <property type="match status" value="1"/>
</dbReference>
<dbReference type="InterPro" id="IPR020827">
    <property type="entry name" value="Asparaginase/glutaminase_AS1"/>
</dbReference>
<evidence type="ECO:0000256" key="3">
    <source>
        <dbReference type="ARBA" id="ARBA00022801"/>
    </source>
</evidence>
<feature type="domain" description="Asparaginase/glutaminase C-terminal" evidence="10">
    <location>
        <begin position="250"/>
        <end position="366"/>
    </location>
</feature>
<dbReference type="InterPro" id="IPR027475">
    <property type="entry name" value="Asparaginase/glutaminase_AS2"/>
</dbReference>
<reference evidence="11 12" key="1">
    <citation type="journal article" date="2008" name="Proc. Natl. Acad. Sci. U.S.A.">
        <title>Nitrogen fixation island and rhizosphere competence traits in the genome of root-associated Pseudomonas stutzeri A1501.</title>
        <authorList>
            <person name="Yan Y."/>
            <person name="Yang J."/>
            <person name="Dou Y."/>
            <person name="Chen M."/>
            <person name="Ping S."/>
            <person name="Peng J."/>
            <person name="Lu W."/>
            <person name="Zhang W."/>
            <person name="Yao Z."/>
            <person name="Li H."/>
            <person name="Liu W."/>
            <person name="He S."/>
            <person name="Geng L."/>
            <person name="Zhang X."/>
            <person name="Yang F."/>
            <person name="Yu H."/>
            <person name="Zhan Y."/>
            <person name="Li D."/>
            <person name="Lin Z."/>
            <person name="Wang Y."/>
            <person name="Elmerich C."/>
            <person name="Lin M."/>
            <person name="Jin Q."/>
        </authorList>
    </citation>
    <scope>NUCLEOTIDE SEQUENCE [LARGE SCALE GENOMIC DNA]</scope>
    <source>
        <strain evidence="11 12">A1501</strain>
    </source>
</reference>
<dbReference type="PANTHER" id="PTHR11707:SF28">
    <property type="entry name" value="60 KDA LYSOPHOSPHOLIPASE"/>
    <property type="match status" value="1"/>
</dbReference>
<dbReference type="GO" id="GO:0004067">
    <property type="term" value="F:asparaginase activity"/>
    <property type="evidence" value="ECO:0007669"/>
    <property type="project" value="UniProtKB-UniRule"/>
</dbReference>
<organism evidence="11 12">
    <name type="scientific">Stutzerimonas stutzeri (strain A1501)</name>
    <name type="common">Pseudomonas stutzeri</name>
    <dbReference type="NCBI Taxonomy" id="379731"/>
    <lineage>
        <taxon>Bacteria</taxon>
        <taxon>Pseudomonadati</taxon>
        <taxon>Pseudomonadota</taxon>
        <taxon>Gammaproteobacteria</taxon>
        <taxon>Pseudomonadales</taxon>
        <taxon>Pseudomonadaceae</taxon>
        <taxon>Stutzerimonas</taxon>
    </lineage>
</organism>
<dbReference type="SMART" id="SM00870">
    <property type="entry name" value="Asparaginase"/>
    <property type="match status" value="1"/>
</dbReference>
<keyword evidence="12" id="KW-1185">Reference proteome</keyword>
<dbReference type="eggNOG" id="COG0252">
    <property type="taxonomic scope" value="Bacteria"/>
</dbReference>
<dbReference type="FunFam" id="3.40.50.40:FF:000001">
    <property type="entry name" value="L-asparaginase 1"/>
    <property type="match status" value="1"/>
</dbReference>
<gene>
    <name evidence="11" type="primary">ansA</name>
    <name evidence="11" type="ordered locus">PST_0193</name>
</gene>
<evidence type="ECO:0000256" key="7">
    <source>
        <dbReference type="PROSITE-ProRule" id="PRU10100"/>
    </source>
</evidence>
<feature type="domain" description="L-asparaginase N-terminal" evidence="9">
    <location>
        <begin position="56"/>
        <end position="236"/>
    </location>
</feature>
<dbReference type="Gene3D" id="3.40.50.40">
    <property type="match status" value="1"/>
</dbReference>
<keyword evidence="3" id="KW-0378">Hydrolase</keyword>
<dbReference type="SFLD" id="SFLDS00057">
    <property type="entry name" value="Glutaminase/Asparaginase"/>
    <property type="match status" value="1"/>
</dbReference>
<evidence type="ECO:0000259" key="9">
    <source>
        <dbReference type="Pfam" id="PF00710"/>
    </source>
</evidence>
<dbReference type="Proteomes" id="UP000000233">
    <property type="component" value="Chromosome"/>
</dbReference>
<dbReference type="SUPFAM" id="SSF53774">
    <property type="entry name" value="Glutaminase/Asparaginase"/>
    <property type="match status" value="1"/>
</dbReference>
<dbReference type="Pfam" id="PF17763">
    <property type="entry name" value="Asparaginase_C"/>
    <property type="match status" value="1"/>
</dbReference>
<feature type="region of interest" description="Disordered" evidence="8">
    <location>
        <begin position="1"/>
        <end position="40"/>
    </location>
</feature>
<name>A4VFZ9_STUS1</name>
<evidence type="ECO:0000313" key="12">
    <source>
        <dbReference type="Proteomes" id="UP000000233"/>
    </source>
</evidence>
<feature type="active site" evidence="6">
    <location>
        <position position="65"/>
    </location>
</feature>
<comment type="similarity">
    <text evidence="1">Belongs to the asparaginase 1 family.</text>
</comment>
<proteinExistence type="inferred from homology"/>
<dbReference type="PIRSF" id="PIRSF001220">
    <property type="entry name" value="L-ASNase_gatD"/>
    <property type="match status" value="1"/>
</dbReference>
<dbReference type="GO" id="GO:0005829">
    <property type="term" value="C:cytosol"/>
    <property type="evidence" value="ECO:0007669"/>
    <property type="project" value="TreeGrafter"/>
</dbReference>
<dbReference type="PROSITE" id="PS51732">
    <property type="entry name" value="ASN_GLN_ASE_3"/>
    <property type="match status" value="1"/>
</dbReference>
<feature type="active site" evidence="7">
    <location>
        <position position="143"/>
    </location>
</feature>
<dbReference type="Gene3D" id="3.40.50.1170">
    <property type="entry name" value="L-asparaginase, N-terminal domain"/>
    <property type="match status" value="1"/>
</dbReference>
<dbReference type="HOGENOM" id="CLU_019134_2_3_6"/>
<dbReference type="InterPro" id="IPR006034">
    <property type="entry name" value="Asparaginase/glutaminase-like"/>
</dbReference>
<feature type="binding site" evidence="5">
    <location>
        <position position="110"/>
    </location>
    <ligand>
        <name>substrate</name>
    </ligand>
</feature>
<dbReference type="InterPro" id="IPR027473">
    <property type="entry name" value="L-asparaginase_C"/>
</dbReference>
<dbReference type="PROSITE" id="PS00144">
    <property type="entry name" value="ASN_GLN_ASE_1"/>
    <property type="match status" value="1"/>
</dbReference>